<name>A0A2S8GRM4_9BACT</name>
<gene>
    <name evidence="1" type="ORF">C5Y93_06140</name>
</gene>
<comment type="caution">
    <text evidence="1">The sequence shown here is derived from an EMBL/GenBank/DDBJ whole genome shotgun (WGS) entry which is preliminary data.</text>
</comment>
<dbReference type="RefSeq" id="WP_105334520.1">
    <property type="nucleotide sequence ID" value="NZ_PUHZ01000006.1"/>
</dbReference>
<evidence type="ECO:0000313" key="1">
    <source>
        <dbReference type="EMBL" id="PQO47070.1"/>
    </source>
</evidence>
<dbReference type="PROSITE" id="PS51257">
    <property type="entry name" value="PROKAR_LIPOPROTEIN"/>
    <property type="match status" value="1"/>
</dbReference>
<accession>A0A2S8GRM4</accession>
<dbReference type="OrthoDB" id="247176at2"/>
<proteinExistence type="predicted"/>
<protein>
    <submittedName>
        <fullName evidence="1">Uncharacterized protein</fullName>
    </submittedName>
</protein>
<evidence type="ECO:0000313" key="2">
    <source>
        <dbReference type="Proteomes" id="UP000237819"/>
    </source>
</evidence>
<dbReference type="EMBL" id="PUHZ01000006">
    <property type="protein sequence ID" value="PQO47070.1"/>
    <property type="molecule type" value="Genomic_DNA"/>
</dbReference>
<dbReference type="Proteomes" id="UP000237819">
    <property type="component" value="Unassembled WGS sequence"/>
</dbReference>
<dbReference type="AlphaFoldDB" id="A0A2S8GRM4"/>
<sequence length="445" mass="49255">MPRVPFFLLAVLVLATVVGCGGGSPRDPYGSDATPADYAELRLTKTVNDERIKGELERLEATGQLPLQLDQSYLDKTDETTVPLIARFFEGTDPSYIEDQLANSGHLWDPNSPGRDLLITAQGEEFLKKWDVQRAAARNTLTQPSIRYPVDIKKGFLDDPTWTGVVQCLARAELVEAARQANDGHLSEAITAVAYAIAYGDQLNQVPILAARNTAKQIRAEAFLTMRGLLRHPQLEQGQLRTLESVLDQSLRAWPDDTLLWQVDRASGLHFLEMIRAGNLNSLLTREEYDAMRSSGELTMLASRIARNLTTDQAFYLDAMKTVVESTKLPYFERAETLYSISDALNQAQNSGIYPVISGDFLLDIMHAEHAELAADKARTTIWLTALQTANGHPPKPSPINEFSGKPIQVDDEPQKVVARFSGMPGDIPELVIPKLGKRDVTNTD</sequence>
<reference evidence="1 2" key="1">
    <citation type="submission" date="2018-02" db="EMBL/GenBank/DDBJ databases">
        <title>Comparative genomes isolates from brazilian mangrove.</title>
        <authorList>
            <person name="Araujo J.E."/>
            <person name="Taketani R.G."/>
            <person name="Silva M.C.P."/>
            <person name="Loureco M.V."/>
            <person name="Andreote F.D."/>
        </authorList>
    </citation>
    <scope>NUCLEOTIDE SEQUENCE [LARGE SCALE GENOMIC DNA]</scope>
    <source>
        <strain evidence="1 2">Nap-Phe MGV</strain>
    </source>
</reference>
<organism evidence="1 2">
    <name type="scientific">Blastopirellula marina</name>
    <dbReference type="NCBI Taxonomy" id="124"/>
    <lineage>
        <taxon>Bacteria</taxon>
        <taxon>Pseudomonadati</taxon>
        <taxon>Planctomycetota</taxon>
        <taxon>Planctomycetia</taxon>
        <taxon>Pirellulales</taxon>
        <taxon>Pirellulaceae</taxon>
        <taxon>Blastopirellula</taxon>
    </lineage>
</organism>